<dbReference type="EMBL" id="JAPDRQ010000042">
    <property type="protein sequence ID" value="KAJ9659247.1"/>
    <property type="molecule type" value="Genomic_DNA"/>
</dbReference>
<accession>A0ACC3ACD1</accession>
<sequence>MRKALLCQTRQRQYPVGVTLGLRRSPVLSSLRLWQPSPQPFARTLGPQQHHRSISGVPDSPRRRNEPTSSRRSENAKRWDKSAANRSKDPLDWVAEFDRFLPPTVKDTSSADESSRNGSSTPELDVTRLDRITSEARRRANVDIFAWMVENGHEKPAVWLMTECLRQIAASSRKSPDKHPSNIQWPDNLFKSLGRPPGARAVELRDLSYIDSDTVDSEAVFENNQFFRHSAGLEYGMLNKIWTALGRLVLRSADMKEDEAASIMSSVLLVLGHIHNLGMMPDDMYAYKSLPRSTFLQRPPILHLVSSRILTSMSDAAWRKQQDDAIAEATVRGMTLKQISETVPGGRFRLKVSPLAPEIWLELILWCCIEGGHRAAAVAIINSLRERHENPWFAVRWTASPHTDGPSPRVDWDRVKLRHGGTVGLIEGYSREKPFVDVPPRTVSVEVVLAVIESCVNSCHVASDRSSNFRDVDVTASDIENAIALLEPHDLPSQYIDFIGNRLMQTGAFDSAKSPATSLQKWAACLRNMQQLETIRNDTKLEPDLSIGSVLLHSLHLSGIQHQALDALVQLGDVHNSLQLFNDIQERVDQNKFRSITEFLQMQPAPAKGFFSPRLFVHRLEYTESHGQLPYHKLAAFLNLLSDTNMTGLGQWLLYADDIDGALIPSSAYGHPSMIAALLKFASLSQDDDLRHEVLRACRRSKLLPNVRVMRSLVDAMACVPDFAAVHTWLMKLKRAEGGGPGLSNIVHLAATILRLENGMLGSQESEEIQLEKACRILDDILKREKYGNVNRDFTLIQQNLFNQQVGHILRIFAFTNGSLLEHLARLHVNRYRTGNVVSLPASHFNVLLSAIVDVHGCATGFEMWNLFCQDFDAAKIARLSEIDDNDFDVKDRMPLIDAEGGKLPEHGKPRHGLLDTATETDADLPFENPLFPNSQPNGVLAPLLKPMSITTPNLQTARIIVRAAIKEKKALRREGKSTEKQDDILAWAYWVFKVFSAAENALIEQEIQEPVANLTEKIQKQIGMVRKRDLSNHPVLMRPIH</sequence>
<keyword evidence="2" id="KW-1185">Reference proteome</keyword>
<proteinExistence type="predicted"/>
<comment type="caution">
    <text evidence="1">The sequence shown here is derived from an EMBL/GenBank/DDBJ whole genome shotgun (WGS) entry which is preliminary data.</text>
</comment>
<gene>
    <name evidence="1" type="ORF">H2198_003251</name>
</gene>
<reference evidence="1" key="1">
    <citation type="submission" date="2022-10" db="EMBL/GenBank/DDBJ databases">
        <title>Culturing micro-colonial fungi from biological soil crusts in the Mojave desert and describing Neophaeococcomyces mojavensis, and introducing the new genera and species Taxawa tesnikishii.</title>
        <authorList>
            <person name="Kurbessoian T."/>
            <person name="Stajich J.E."/>
        </authorList>
    </citation>
    <scope>NUCLEOTIDE SEQUENCE</scope>
    <source>
        <strain evidence="1">JES_112</strain>
    </source>
</reference>
<protein>
    <submittedName>
        <fullName evidence="1">Uncharacterized protein</fullName>
    </submittedName>
</protein>
<dbReference type="Proteomes" id="UP001172386">
    <property type="component" value="Unassembled WGS sequence"/>
</dbReference>
<evidence type="ECO:0000313" key="1">
    <source>
        <dbReference type="EMBL" id="KAJ9659247.1"/>
    </source>
</evidence>
<organism evidence="1 2">
    <name type="scientific">Neophaeococcomyces mojaviensis</name>
    <dbReference type="NCBI Taxonomy" id="3383035"/>
    <lineage>
        <taxon>Eukaryota</taxon>
        <taxon>Fungi</taxon>
        <taxon>Dikarya</taxon>
        <taxon>Ascomycota</taxon>
        <taxon>Pezizomycotina</taxon>
        <taxon>Eurotiomycetes</taxon>
        <taxon>Chaetothyriomycetidae</taxon>
        <taxon>Chaetothyriales</taxon>
        <taxon>Chaetothyriales incertae sedis</taxon>
        <taxon>Neophaeococcomyces</taxon>
    </lineage>
</organism>
<name>A0ACC3ACD1_9EURO</name>
<evidence type="ECO:0000313" key="2">
    <source>
        <dbReference type="Proteomes" id="UP001172386"/>
    </source>
</evidence>